<protein>
    <submittedName>
        <fullName evidence="8">PKD domain-containing protein</fullName>
    </submittedName>
</protein>
<dbReference type="GO" id="GO:0005261">
    <property type="term" value="F:monoatomic cation channel activity"/>
    <property type="evidence" value="ECO:0007669"/>
    <property type="project" value="TreeGrafter"/>
</dbReference>
<feature type="transmembrane region" description="Helical" evidence="6">
    <location>
        <begin position="12"/>
        <end position="38"/>
    </location>
</feature>
<sequence length="1659" mass="178344">MNKQLLVPYGNAIRLLFYSFLGNKISLYFSLVFVLLFADPVMSQTVQPTLFLWDTFVGCTEGANATRKTYEELIAEGLCLEFCKGTTVNYEFHSGGPIPYTNTQWTVVGGTILFQDDLHCRVKWSSTLNAGSIAVSTTTPTGALNYPALCVDLKTSPTASFQIVPQNTTDTNLPFDACRNQTIYFTNTSSSNGGTALEHYYWDFGDGSTSAAFEPTHAYLNEGTFNVRLVVVNSCSCKDVFTRRVTVKKRGVDISCASVVCQGQKTFYSLPPDFNDCEKYDWSVVGGTIVSRIPYGRIIEVVWTPTSPERPDTTGFGYVTFNPSDCRTDCYEPRTIKIPIIASQGIIIGDASLCEDTQTGYKLPQWPTTDFVWEIVNSANTNAAVIFTDQRNEVLVNPGSGSGTFVLKCTYQNTLLNCGGTATKTITVKSDSDIDGPTNLCLSTPGASYTTASGLSGTWKVKKLPSGSTVTTTGESVTPNFATAGNYSITLSGNNFCAEKVLQVGIKGNEIPLIASFSGNTVVCPASPTTFTFSNTVPNTIIGWEVDGGHIAGSTFGNTVSVTFDYPYAGTYKLRIWRQSTNEPVCKSDSLTIPLNLISFPGGITGTNITCASSYQTYSYVMADADSYSWTISPASSGSVQGSNTGSTATILWNEFATSQNVNVVLAIKKCNITEIKTFAVTIGSPQITINPIVGNICSGSSKTFSLSSSPALNNGTGSITWDFGDGITASGTTASHVFNVTDGSPSNFTVKLTVQNPNGCNSTIVKTVNVNVALAPSAKVTNPAGAIACNMSDVPESARKLSTSLTTGTWSTHTIVWYKNNVIIPGENTPNYEVSALESGFGNYYAVVSNLTCALKTNVVVFEKKCSDEQCTISPPANLTLNTIYNCGTVTATATYSGSPTITWGGDPVSSSSTQATYKYPIAGNYSISYTATYIVNGQPCKAVKSANVLVPYIPDLKYNVICGSGGTYNVKLLDYSNYSVTTPITVWEFKVNNVIKPQVGANGDTTTTRNLSLAPGTYNLLVNISGSGYPTCSKQVTLVLPAFPVANFDISSGPYCEKESIQFTIPPSSIQPGDTYLWDFGDNTTNTQKNPNKVFSTAGEKTITLVVINKYGCISSKTKKTIKVVIKNMNGTITPSSAIGCTGSTISLSYLPAGGTQIPTGFQWMNDNLPILGPGGTSNPFLASTEGSYWVRVMNTNSCFEDIYNKVGVSFVNPPEAKITGFHNICNGQAVKFTGSGGDSVTLQYLWTLGGITLGTNAILEHTPSGTGTYIYTLQVKEPLEGGLFCTNTTTHELTVYDPPQITDLYMDNLVCNPFSFKLHATADSPGTFLWSNGDSGPDITVTHGGAYQVIFTSESGCKTSLQIDVPKSLESYMWIFPSGCYTFCDKFETGTLLGPSIEEFDNWSWRSNGVSVLAGTGEVSQYNIPSASATYNMALGNAQCTFVSPDLNIRVDNCGCVIDATLNSITAQTSPFNQYVLSYHIGNNNSQPISVTISTSNNVGIFQPSTVSVPPGGGNFTFSLLPDQDFQGGSAKIRMNSINSERRPCFRDFSVMLPSFAVSRPAGVEETNKIENSLLIVPNPVIQEVKFVFEIESIILVNNPIIELFDPMGRLLDYYIPKTEKGSWLLDLGHYAAGNYVVTLKENGKILLQKNVLVTH</sequence>
<gene>
    <name evidence="8" type="ORF">EPI11_13520</name>
</gene>
<evidence type="ECO:0000313" key="9">
    <source>
        <dbReference type="Proteomes" id="UP000287527"/>
    </source>
</evidence>
<dbReference type="SMART" id="SM00089">
    <property type="entry name" value="PKD"/>
    <property type="match status" value="4"/>
</dbReference>
<dbReference type="InterPro" id="IPR013783">
    <property type="entry name" value="Ig-like_fold"/>
</dbReference>
<reference evidence="8 9" key="1">
    <citation type="submission" date="2019-01" db="EMBL/GenBank/DDBJ databases">
        <title>Flavobacterium sp. nov.,isolated from freshwater.</title>
        <authorList>
            <person name="Zhang R."/>
            <person name="Du Z.-J."/>
        </authorList>
    </citation>
    <scope>NUCLEOTIDE SEQUENCE [LARGE SCALE GENOMIC DNA]</scope>
    <source>
        <strain evidence="8 9">1E403</strain>
    </source>
</reference>
<dbReference type="InterPro" id="IPR035986">
    <property type="entry name" value="PKD_dom_sf"/>
</dbReference>
<feature type="domain" description="PKD" evidence="7">
    <location>
        <begin position="1074"/>
        <end position="1131"/>
    </location>
</feature>
<dbReference type="OrthoDB" id="8913664at2"/>
<keyword evidence="4 6" id="KW-1133">Transmembrane helix</keyword>
<evidence type="ECO:0000313" key="8">
    <source>
        <dbReference type="EMBL" id="RWW96615.1"/>
    </source>
</evidence>
<dbReference type="GO" id="GO:0005886">
    <property type="term" value="C:plasma membrane"/>
    <property type="evidence" value="ECO:0007669"/>
    <property type="project" value="TreeGrafter"/>
</dbReference>
<dbReference type="Pfam" id="PF18911">
    <property type="entry name" value="PKD_4"/>
    <property type="match status" value="3"/>
</dbReference>
<keyword evidence="3" id="KW-0677">Repeat</keyword>
<dbReference type="Gene3D" id="2.60.40.10">
    <property type="entry name" value="Immunoglobulins"/>
    <property type="match status" value="5"/>
</dbReference>
<evidence type="ECO:0000256" key="4">
    <source>
        <dbReference type="ARBA" id="ARBA00022989"/>
    </source>
</evidence>
<dbReference type="InterPro" id="IPR022409">
    <property type="entry name" value="PKD/Chitinase_dom"/>
</dbReference>
<keyword evidence="9" id="KW-1185">Reference proteome</keyword>
<dbReference type="PANTHER" id="PTHR46730:SF4">
    <property type="entry name" value="POLYCYSTIC KIDNEY DISEASE PROTEIN 1-LIKE 1"/>
    <property type="match status" value="1"/>
</dbReference>
<feature type="domain" description="PKD" evidence="7">
    <location>
        <begin position="180"/>
        <end position="247"/>
    </location>
</feature>
<evidence type="ECO:0000256" key="3">
    <source>
        <dbReference type="ARBA" id="ARBA00022737"/>
    </source>
</evidence>
<dbReference type="PROSITE" id="PS50093">
    <property type="entry name" value="PKD"/>
    <property type="match status" value="3"/>
</dbReference>
<dbReference type="InterPro" id="IPR000601">
    <property type="entry name" value="PKD_dom"/>
</dbReference>
<accession>A0A444GZY7</accession>
<dbReference type="GO" id="GO:0006816">
    <property type="term" value="P:calcium ion transport"/>
    <property type="evidence" value="ECO:0007669"/>
    <property type="project" value="TreeGrafter"/>
</dbReference>
<dbReference type="RefSeq" id="WP_128390519.1">
    <property type="nucleotide sequence ID" value="NZ_SBII01000010.1"/>
</dbReference>
<dbReference type="EMBL" id="SBII01000010">
    <property type="protein sequence ID" value="RWW96615.1"/>
    <property type="molecule type" value="Genomic_DNA"/>
</dbReference>
<comment type="subcellular location">
    <subcellularLocation>
        <location evidence="1">Membrane</location>
        <topology evidence="1">Multi-pass membrane protein</topology>
    </subcellularLocation>
</comment>
<dbReference type="PANTHER" id="PTHR46730">
    <property type="entry name" value="POLYCYSTIN-1"/>
    <property type="match status" value="1"/>
</dbReference>
<evidence type="ECO:0000256" key="6">
    <source>
        <dbReference type="SAM" id="Phobius"/>
    </source>
</evidence>
<dbReference type="CDD" id="cd00146">
    <property type="entry name" value="PKD"/>
    <property type="match status" value="3"/>
</dbReference>
<evidence type="ECO:0000256" key="5">
    <source>
        <dbReference type="ARBA" id="ARBA00023136"/>
    </source>
</evidence>
<dbReference type="Proteomes" id="UP000287527">
    <property type="component" value="Unassembled WGS sequence"/>
</dbReference>
<feature type="domain" description="PKD" evidence="7">
    <location>
        <begin position="719"/>
        <end position="778"/>
    </location>
</feature>
<name>A0A444GZY7_9FLAO</name>
<evidence type="ECO:0000256" key="1">
    <source>
        <dbReference type="ARBA" id="ARBA00004141"/>
    </source>
</evidence>
<proteinExistence type="predicted"/>
<dbReference type="SUPFAM" id="SSF49299">
    <property type="entry name" value="PKD domain"/>
    <property type="match status" value="4"/>
</dbReference>
<keyword evidence="5 6" id="KW-0472">Membrane</keyword>
<comment type="caution">
    <text evidence="8">The sequence shown here is derived from an EMBL/GenBank/DDBJ whole genome shotgun (WGS) entry which is preliminary data.</text>
</comment>
<evidence type="ECO:0000259" key="7">
    <source>
        <dbReference type="PROSITE" id="PS50093"/>
    </source>
</evidence>
<organism evidence="8 9">
    <name type="scientific">Flavobacterium cerinum</name>
    <dbReference type="NCBI Taxonomy" id="2502784"/>
    <lineage>
        <taxon>Bacteria</taxon>
        <taxon>Pseudomonadati</taxon>
        <taxon>Bacteroidota</taxon>
        <taxon>Flavobacteriia</taxon>
        <taxon>Flavobacteriales</taxon>
        <taxon>Flavobacteriaceae</taxon>
        <taxon>Flavobacterium</taxon>
    </lineage>
</organism>
<keyword evidence="2 6" id="KW-0812">Transmembrane</keyword>
<evidence type="ECO:0000256" key="2">
    <source>
        <dbReference type="ARBA" id="ARBA00022692"/>
    </source>
</evidence>